<dbReference type="EMBL" id="JBHUIR010000020">
    <property type="protein sequence ID" value="MFD2259306.1"/>
    <property type="molecule type" value="Genomic_DNA"/>
</dbReference>
<organism evidence="13 14">
    <name type="scientific">Chelativorans composti</name>
    <dbReference type="NCBI Taxonomy" id="768533"/>
    <lineage>
        <taxon>Bacteria</taxon>
        <taxon>Pseudomonadati</taxon>
        <taxon>Pseudomonadota</taxon>
        <taxon>Alphaproteobacteria</taxon>
        <taxon>Hyphomicrobiales</taxon>
        <taxon>Phyllobacteriaceae</taxon>
        <taxon>Chelativorans</taxon>
    </lineage>
</organism>
<evidence type="ECO:0000256" key="3">
    <source>
        <dbReference type="ARBA" id="ARBA00008741"/>
    </source>
</evidence>
<evidence type="ECO:0000256" key="2">
    <source>
        <dbReference type="ARBA" id="ARBA00004377"/>
    </source>
</evidence>
<keyword evidence="14" id="KW-1185">Reference proteome</keyword>
<evidence type="ECO:0000256" key="4">
    <source>
        <dbReference type="ARBA" id="ARBA00016461"/>
    </source>
</evidence>
<reference evidence="14" key="1">
    <citation type="journal article" date="2019" name="Int. J. Syst. Evol. Microbiol.">
        <title>The Global Catalogue of Microorganisms (GCM) 10K type strain sequencing project: providing services to taxonomists for standard genome sequencing and annotation.</title>
        <authorList>
            <consortium name="The Broad Institute Genomics Platform"/>
            <consortium name="The Broad Institute Genome Sequencing Center for Infectious Disease"/>
            <person name="Wu L."/>
            <person name="Ma J."/>
        </authorList>
    </citation>
    <scope>NUCLEOTIDE SEQUENCE [LARGE SCALE GENOMIC DNA]</scope>
    <source>
        <strain evidence="14">KCTC 23707</strain>
    </source>
</reference>
<evidence type="ECO:0000256" key="8">
    <source>
        <dbReference type="ARBA" id="ARBA00022692"/>
    </source>
</evidence>
<feature type="transmembrane region" description="Helical" evidence="12">
    <location>
        <begin position="6"/>
        <end position="27"/>
    </location>
</feature>
<protein>
    <recommendedName>
        <fullName evidence="4 12">Heme exporter protein D</fullName>
    </recommendedName>
</protein>
<keyword evidence="8 12" id="KW-0812">Transmembrane</keyword>
<gene>
    <name evidence="13" type="primary">ccmD</name>
    <name evidence="13" type="ORF">ACFSMZ_05965</name>
</gene>
<evidence type="ECO:0000313" key="14">
    <source>
        <dbReference type="Proteomes" id="UP001597373"/>
    </source>
</evidence>
<dbReference type="NCBIfam" id="TIGR03141">
    <property type="entry name" value="cytochro_ccmD"/>
    <property type="match status" value="1"/>
</dbReference>
<keyword evidence="6 12" id="KW-1003">Cell membrane</keyword>
<comment type="function">
    <text evidence="1 12">Required for the export of heme to the periplasm for the biogenesis of c-type cytochromes.</text>
</comment>
<evidence type="ECO:0000256" key="6">
    <source>
        <dbReference type="ARBA" id="ARBA00022475"/>
    </source>
</evidence>
<comment type="caution">
    <text evidence="13">The sequence shown here is derived from an EMBL/GenBank/DDBJ whole genome shotgun (WGS) entry which is preliminary data.</text>
</comment>
<dbReference type="Proteomes" id="UP001597373">
    <property type="component" value="Unassembled WGS sequence"/>
</dbReference>
<evidence type="ECO:0000256" key="5">
    <source>
        <dbReference type="ARBA" id="ARBA00022448"/>
    </source>
</evidence>
<proteinExistence type="inferred from homology"/>
<evidence type="ECO:0000256" key="11">
    <source>
        <dbReference type="ARBA" id="ARBA00023136"/>
    </source>
</evidence>
<dbReference type="RefSeq" id="WP_378188238.1">
    <property type="nucleotide sequence ID" value="NZ_BAABGS010000018.1"/>
</dbReference>
<sequence>MTHAAYVTAAYLVSALALVGLMVWILVDQRSQKRALEDLEKRGVRRRAGSREAS</sequence>
<dbReference type="InterPro" id="IPR007078">
    <property type="entry name" value="Haem_export_protD_CcmD"/>
</dbReference>
<keyword evidence="11 12" id="KW-0472">Membrane</keyword>
<evidence type="ECO:0000256" key="12">
    <source>
        <dbReference type="RuleBase" id="RU363101"/>
    </source>
</evidence>
<keyword evidence="9 12" id="KW-0201">Cytochrome c-type biogenesis</keyword>
<evidence type="ECO:0000256" key="10">
    <source>
        <dbReference type="ARBA" id="ARBA00022989"/>
    </source>
</evidence>
<evidence type="ECO:0000256" key="7">
    <source>
        <dbReference type="ARBA" id="ARBA00022519"/>
    </source>
</evidence>
<evidence type="ECO:0000256" key="9">
    <source>
        <dbReference type="ARBA" id="ARBA00022748"/>
    </source>
</evidence>
<accession>A0ABW5DH22</accession>
<name>A0ABW5DH22_9HYPH</name>
<keyword evidence="7 12" id="KW-0997">Cell inner membrane</keyword>
<keyword evidence="10 12" id="KW-1133">Transmembrane helix</keyword>
<comment type="subcellular location">
    <subcellularLocation>
        <location evidence="2 12">Cell inner membrane</location>
        <topology evidence="2 12">Single-pass membrane protein</topology>
    </subcellularLocation>
</comment>
<comment type="similarity">
    <text evidence="3 12">Belongs to the CcmD/CycX/HelD family.</text>
</comment>
<keyword evidence="5 12" id="KW-0813">Transport</keyword>
<evidence type="ECO:0000313" key="13">
    <source>
        <dbReference type="EMBL" id="MFD2259306.1"/>
    </source>
</evidence>
<dbReference type="Pfam" id="PF04995">
    <property type="entry name" value="CcmD"/>
    <property type="match status" value="1"/>
</dbReference>
<evidence type="ECO:0000256" key="1">
    <source>
        <dbReference type="ARBA" id="ARBA00002442"/>
    </source>
</evidence>